<sequence length="172" mass="20245">MKSKNFSHAYSIALVAMYASMVFATKTMIAFIPNVEVTTLLLSFSVIIFNYWKALLITIVFCTLDVLMWGFGTWYITYLILWPTLITMIFILRKTKTLNWFTFVLINTLFGFMFGTLDATVNLIFFDWSVFYAYWIKGLIFDVIHGCSNFLVAYFLYKPIYNVYRNDLARYL</sequence>
<protein>
    <submittedName>
        <fullName evidence="2">Energy-coupling factor transport system substrate-specific component</fullName>
    </submittedName>
</protein>
<proteinExistence type="predicted"/>
<feature type="transmembrane region" description="Helical" evidence="1">
    <location>
        <begin position="6"/>
        <end position="25"/>
    </location>
</feature>
<feature type="transmembrane region" description="Helical" evidence="1">
    <location>
        <begin position="73"/>
        <end position="92"/>
    </location>
</feature>
<dbReference type="EMBL" id="CP043026">
    <property type="protein sequence ID" value="QEH62259.1"/>
    <property type="molecule type" value="Genomic_DNA"/>
</dbReference>
<accession>A0A5B9Y6D8</accession>
<dbReference type="AlphaFoldDB" id="A0A5B9Y6D8"/>
<dbReference type="RefSeq" id="WP_166508623.1">
    <property type="nucleotide sequence ID" value="NZ_CP043026.1"/>
</dbReference>
<organism evidence="2 3">
    <name type="scientific">Spiroplasma chinense</name>
    <dbReference type="NCBI Taxonomy" id="216932"/>
    <lineage>
        <taxon>Bacteria</taxon>
        <taxon>Bacillati</taxon>
        <taxon>Mycoplasmatota</taxon>
        <taxon>Mollicutes</taxon>
        <taxon>Entomoplasmatales</taxon>
        <taxon>Spiroplasmataceae</taxon>
        <taxon>Spiroplasma</taxon>
    </lineage>
</organism>
<keyword evidence="1" id="KW-0812">Transmembrane</keyword>
<dbReference type="Gene3D" id="1.10.1760.20">
    <property type="match status" value="1"/>
</dbReference>
<evidence type="ECO:0000313" key="3">
    <source>
        <dbReference type="Proteomes" id="UP000323144"/>
    </source>
</evidence>
<name>A0A5B9Y6D8_9MOLU</name>
<keyword evidence="1" id="KW-1133">Transmembrane helix</keyword>
<feature type="transmembrane region" description="Helical" evidence="1">
    <location>
        <begin position="37"/>
        <end position="61"/>
    </location>
</feature>
<feature type="transmembrane region" description="Helical" evidence="1">
    <location>
        <begin position="104"/>
        <end position="126"/>
    </location>
</feature>
<gene>
    <name evidence="2" type="primary">cbrT</name>
    <name evidence="2" type="ORF">SCHIN_v1c10660</name>
</gene>
<keyword evidence="3" id="KW-1185">Reference proteome</keyword>
<feature type="transmembrane region" description="Helical" evidence="1">
    <location>
        <begin position="132"/>
        <end position="157"/>
    </location>
</feature>
<evidence type="ECO:0000313" key="2">
    <source>
        <dbReference type="EMBL" id="QEH62259.1"/>
    </source>
</evidence>
<dbReference type="Proteomes" id="UP000323144">
    <property type="component" value="Chromosome"/>
</dbReference>
<dbReference type="KEGG" id="schi:SCHIN_v1c10660"/>
<keyword evidence="1" id="KW-0472">Membrane</keyword>
<reference evidence="2 3" key="1">
    <citation type="submission" date="2019-08" db="EMBL/GenBank/DDBJ databases">
        <title>Complete genome sequence of Spiroplasma chinense CCH (DSM 19755).</title>
        <authorList>
            <person name="Shen H.-Y."/>
            <person name="Lin Y.-C."/>
            <person name="Chou L."/>
            <person name="Kuo C.-H."/>
        </authorList>
    </citation>
    <scope>NUCLEOTIDE SEQUENCE [LARGE SCALE GENOMIC DNA]</scope>
    <source>
        <strain evidence="2 3">CCH</strain>
    </source>
</reference>
<evidence type="ECO:0000256" key="1">
    <source>
        <dbReference type="SAM" id="Phobius"/>
    </source>
</evidence>